<sequence length="315" mass="35716">MTLRINNNKKYYYKVYGLNIESDMEFIELVTLDENEIDKIDCKIVLGEMDLSIKKDLEEGYKFRFLEDSMWFTVKNIANYHIYNGDTIVVEALQSNKEGRVKAFLLCAAMGMLLIQKNIIAFHGGTVVIDNKSVIIAGDSGAGKSTLTTAFRLNDYGFMADEVSVTGVDNEEDNIMSIPSYPHQRLCLDMAESFGYDVETLLPINSESTRFLVPAHEHYVSKNTKLGAIVEITVGDVSEPEIEEILGEDKVFTLCDHAYRKGVRTRTGTNPVYFKKLLSIMKNIPVYRLKRPANKITVNEQMELIKKVLTEKYSA</sequence>
<evidence type="ECO:0000313" key="2">
    <source>
        <dbReference type="Proteomes" id="UP000430345"/>
    </source>
</evidence>
<protein>
    <recommendedName>
        <fullName evidence="3">HPr kinase/phosphorylase C-terminal domain-containing protein</fullName>
    </recommendedName>
</protein>
<dbReference type="RefSeq" id="WP_152887408.1">
    <property type="nucleotide sequence ID" value="NZ_WHJC01000014.1"/>
</dbReference>
<name>A0A6I1MI84_9CLOT</name>
<evidence type="ECO:0008006" key="3">
    <source>
        <dbReference type="Google" id="ProtNLM"/>
    </source>
</evidence>
<comment type="caution">
    <text evidence="1">The sequence shown here is derived from an EMBL/GenBank/DDBJ whole genome shotgun (WGS) entry which is preliminary data.</text>
</comment>
<proteinExistence type="predicted"/>
<dbReference type="InterPro" id="IPR027417">
    <property type="entry name" value="P-loop_NTPase"/>
</dbReference>
<dbReference type="PROSITE" id="PS00675">
    <property type="entry name" value="SIGMA54_INTERACT_1"/>
    <property type="match status" value="1"/>
</dbReference>
<accession>A0A6I1MI84</accession>
<gene>
    <name evidence="1" type="ORF">GBZ86_02430</name>
</gene>
<dbReference type="SUPFAM" id="SSF53795">
    <property type="entry name" value="PEP carboxykinase-like"/>
    <property type="match status" value="1"/>
</dbReference>
<keyword evidence="2" id="KW-1185">Reference proteome</keyword>
<dbReference type="OrthoDB" id="5430844at2"/>
<dbReference type="Proteomes" id="UP000430345">
    <property type="component" value="Unassembled WGS sequence"/>
</dbReference>
<dbReference type="Gene3D" id="3.40.50.300">
    <property type="entry name" value="P-loop containing nucleotide triphosphate hydrolases"/>
    <property type="match status" value="1"/>
</dbReference>
<dbReference type="EMBL" id="WHJC01000014">
    <property type="protein sequence ID" value="MPQ42614.1"/>
    <property type="molecule type" value="Genomic_DNA"/>
</dbReference>
<reference evidence="1 2" key="1">
    <citation type="submission" date="2019-10" db="EMBL/GenBank/DDBJ databases">
        <title>The Genome Sequence of Clostridium tarantellae Isolated from Fish Brain.</title>
        <authorList>
            <person name="Bano L."/>
            <person name="Kiel M."/>
            <person name="Sales G."/>
            <person name="Doxey A.C."/>
            <person name="Mansfield M.J."/>
            <person name="Schiavone M."/>
            <person name="Rossetto O."/>
            <person name="Pirazzini M."/>
            <person name="Dobrindt U."/>
            <person name="Montecucco C."/>
        </authorList>
    </citation>
    <scope>NUCLEOTIDE SEQUENCE [LARGE SCALE GENOMIC DNA]</scope>
    <source>
        <strain evidence="1 2">DSM 3997</strain>
    </source>
</reference>
<dbReference type="AlphaFoldDB" id="A0A6I1MI84"/>
<evidence type="ECO:0000313" key="1">
    <source>
        <dbReference type="EMBL" id="MPQ42614.1"/>
    </source>
</evidence>
<dbReference type="InterPro" id="IPR025662">
    <property type="entry name" value="Sigma_54_int_dom_ATP-bd_1"/>
</dbReference>
<organism evidence="1 2">
    <name type="scientific">Clostridium tarantellae</name>
    <dbReference type="NCBI Taxonomy" id="39493"/>
    <lineage>
        <taxon>Bacteria</taxon>
        <taxon>Bacillati</taxon>
        <taxon>Bacillota</taxon>
        <taxon>Clostridia</taxon>
        <taxon>Eubacteriales</taxon>
        <taxon>Clostridiaceae</taxon>
        <taxon>Clostridium</taxon>
    </lineage>
</organism>